<dbReference type="GO" id="GO:0016757">
    <property type="term" value="F:glycosyltransferase activity"/>
    <property type="evidence" value="ECO:0007669"/>
    <property type="project" value="InterPro"/>
</dbReference>
<dbReference type="InterPro" id="IPR049625">
    <property type="entry name" value="Glyco_transf_61_cat"/>
</dbReference>
<feature type="domain" description="Glycosyltransferase 61 catalytic" evidence="1">
    <location>
        <begin position="251"/>
        <end position="412"/>
    </location>
</feature>
<accession>A0A918XPL1</accession>
<evidence type="ECO:0000313" key="2">
    <source>
        <dbReference type="EMBL" id="GHD42096.1"/>
    </source>
</evidence>
<organism evidence="2 3">
    <name type="scientific">Thalassobaculum fulvum</name>
    <dbReference type="NCBI Taxonomy" id="1633335"/>
    <lineage>
        <taxon>Bacteria</taxon>
        <taxon>Pseudomonadati</taxon>
        <taxon>Pseudomonadota</taxon>
        <taxon>Alphaproteobacteria</taxon>
        <taxon>Rhodospirillales</taxon>
        <taxon>Thalassobaculaceae</taxon>
        <taxon>Thalassobaculum</taxon>
    </lineage>
</organism>
<reference evidence="2" key="1">
    <citation type="journal article" date="2014" name="Int. J. Syst. Evol. Microbiol.">
        <title>Complete genome sequence of Corynebacterium casei LMG S-19264T (=DSM 44701T), isolated from a smear-ripened cheese.</title>
        <authorList>
            <consortium name="US DOE Joint Genome Institute (JGI-PGF)"/>
            <person name="Walter F."/>
            <person name="Albersmeier A."/>
            <person name="Kalinowski J."/>
            <person name="Ruckert C."/>
        </authorList>
    </citation>
    <scope>NUCLEOTIDE SEQUENCE</scope>
    <source>
        <strain evidence="2">KCTC 42651</strain>
    </source>
</reference>
<comment type="caution">
    <text evidence="2">The sequence shown here is derived from an EMBL/GenBank/DDBJ whole genome shotgun (WGS) entry which is preliminary data.</text>
</comment>
<dbReference type="Proteomes" id="UP000630353">
    <property type="component" value="Unassembled WGS sequence"/>
</dbReference>
<evidence type="ECO:0000259" key="1">
    <source>
        <dbReference type="Pfam" id="PF04577"/>
    </source>
</evidence>
<dbReference type="AlphaFoldDB" id="A0A918XPL1"/>
<dbReference type="EMBL" id="BMZS01000002">
    <property type="protein sequence ID" value="GHD42096.1"/>
    <property type="molecule type" value="Genomic_DNA"/>
</dbReference>
<sequence length="475" mass="53221">MSCSVKLGNLRGGDRSLPPDISWPLALRMGLFMLQRLNPFHRDNPEVPLAVITCALSEGYRDRWGGIEHRSLVARASAASERLAAAVVLMACEEDPARARLVAPPVQVRFVRPAPATETVLESDGSEFVGYRRDPRSREVTGIERERPREVPRHPRHRCRFRWNNEPVVRARFANATVTPTGLVLFGDDALLEYEFANQVNRSGYAIDPFQLHHHSEVLSSTDHAAALRTFESRHVDSAVLLSGLGNLHNFGHFIINGIFRLSVYDKKHFQESKIILPTVKYQFQEEILNYCGYPSSSLVFTENRVGVSVGRLDVFEEAPHGLVAANLAEAFRAELPRPRRCEGPRRIYVARPHTAARPLTNEAAIVERLAAQDFQILRPEELPFHEQVSAFETADVIVAPHGSALFNLWFCFGQKRIVEIRTKVATPAARYALLGHQVMQVPSRVVEAHDGADGTSYEADLTSLFQAVEWALDS</sequence>
<protein>
    <recommendedName>
        <fullName evidence="1">Glycosyltransferase 61 catalytic domain-containing protein</fullName>
    </recommendedName>
</protein>
<name>A0A918XPL1_9PROT</name>
<reference evidence="2" key="2">
    <citation type="submission" date="2020-09" db="EMBL/GenBank/DDBJ databases">
        <authorList>
            <person name="Sun Q."/>
            <person name="Kim S."/>
        </authorList>
    </citation>
    <scope>NUCLEOTIDE SEQUENCE</scope>
    <source>
        <strain evidence="2">KCTC 42651</strain>
    </source>
</reference>
<keyword evidence="3" id="KW-1185">Reference proteome</keyword>
<dbReference type="Pfam" id="PF04577">
    <property type="entry name" value="Glyco_transf_61"/>
    <property type="match status" value="1"/>
</dbReference>
<evidence type="ECO:0000313" key="3">
    <source>
        <dbReference type="Proteomes" id="UP000630353"/>
    </source>
</evidence>
<gene>
    <name evidence="2" type="ORF">GCM10017083_06690</name>
</gene>
<proteinExistence type="predicted"/>